<dbReference type="GO" id="GO:0005667">
    <property type="term" value="C:transcription regulator complex"/>
    <property type="evidence" value="ECO:0007669"/>
    <property type="project" value="TreeGrafter"/>
</dbReference>
<proteinExistence type="predicted"/>
<dbReference type="GO" id="GO:0000981">
    <property type="term" value="F:DNA-binding transcription factor activity, RNA polymerase II-specific"/>
    <property type="evidence" value="ECO:0007669"/>
    <property type="project" value="TreeGrafter"/>
</dbReference>
<evidence type="ECO:0000313" key="8">
    <source>
        <dbReference type="EnsemblMetazoa" id="OVOC120.1"/>
    </source>
</evidence>
<evidence type="ECO:0000313" key="9">
    <source>
        <dbReference type="Proteomes" id="UP000024404"/>
    </source>
</evidence>
<dbReference type="AlphaFoldDB" id="A0A8R1TLP7"/>
<dbReference type="CDD" id="cd18945">
    <property type="entry name" value="bHLH_E-protein_TCF4_E2-2"/>
    <property type="match status" value="1"/>
</dbReference>
<protein>
    <submittedName>
        <fullName evidence="8">BHLH domain-containing protein</fullName>
    </submittedName>
</protein>
<reference evidence="8" key="2">
    <citation type="submission" date="2022-06" db="UniProtKB">
        <authorList>
            <consortium name="EnsemblMetazoa"/>
        </authorList>
    </citation>
    <scope>IDENTIFICATION</scope>
</reference>
<feature type="region of interest" description="Disordered" evidence="6">
    <location>
        <begin position="1"/>
        <end position="32"/>
    </location>
</feature>
<evidence type="ECO:0000256" key="6">
    <source>
        <dbReference type="SAM" id="MobiDB-lite"/>
    </source>
</evidence>
<keyword evidence="2" id="KW-0805">Transcription regulation</keyword>
<keyword evidence="5" id="KW-0539">Nucleus</keyword>
<dbReference type="Gene3D" id="4.10.280.10">
    <property type="entry name" value="Helix-loop-helix DNA-binding domain"/>
    <property type="match status" value="1"/>
</dbReference>
<comment type="subcellular location">
    <subcellularLocation>
        <location evidence="1">Nucleus</location>
    </subcellularLocation>
</comment>
<accession>A0A8R1TLP7</accession>
<evidence type="ECO:0000256" key="2">
    <source>
        <dbReference type="ARBA" id="ARBA00023015"/>
    </source>
</evidence>
<dbReference type="EMBL" id="CMVM020000019">
    <property type="status" value="NOT_ANNOTATED_CDS"/>
    <property type="molecule type" value="Genomic_DNA"/>
</dbReference>
<feature type="compositionally biased region" description="Basic and acidic residues" evidence="6">
    <location>
        <begin position="369"/>
        <end position="394"/>
    </location>
</feature>
<dbReference type="PROSITE" id="PS50888">
    <property type="entry name" value="BHLH"/>
    <property type="match status" value="1"/>
</dbReference>
<evidence type="ECO:0000256" key="5">
    <source>
        <dbReference type="ARBA" id="ARBA00023242"/>
    </source>
</evidence>
<feature type="domain" description="BHLH" evidence="7">
    <location>
        <begin position="386"/>
        <end position="441"/>
    </location>
</feature>
<dbReference type="GO" id="GO:0046983">
    <property type="term" value="F:protein dimerization activity"/>
    <property type="evidence" value="ECO:0007669"/>
    <property type="project" value="InterPro"/>
</dbReference>
<organism evidence="8 9">
    <name type="scientific">Onchocerca volvulus</name>
    <dbReference type="NCBI Taxonomy" id="6282"/>
    <lineage>
        <taxon>Eukaryota</taxon>
        <taxon>Metazoa</taxon>
        <taxon>Ecdysozoa</taxon>
        <taxon>Nematoda</taxon>
        <taxon>Chromadorea</taxon>
        <taxon>Rhabditida</taxon>
        <taxon>Spirurina</taxon>
        <taxon>Spiruromorpha</taxon>
        <taxon>Filarioidea</taxon>
        <taxon>Onchocercidae</taxon>
        <taxon>Onchocerca</taxon>
    </lineage>
</organism>
<dbReference type="InterPro" id="IPR051098">
    <property type="entry name" value="NeuroDiff_E-box_TFs"/>
</dbReference>
<dbReference type="Pfam" id="PF00010">
    <property type="entry name" value="HLH"/>
    <property type="match status" value="1"/>
</dbReference>
<evidence type="ECO:0000256" key="1">
    <source>
        <dbReference type="ARBA" id="ARBA00004123"/>
    </source>
</evidence>
<evidence type="ECO:0000256" key="4">
    <source>
        <dbReference type="ARBA" id="ARBA00023163"/>
    </source>
</evidence>
<keyword evidence="9" id="KW-1185">Reference proteome</keyword>
<dbReference type="PANTHER" id="PTHR11793:SF13">
    <property type="entry name" value="PROTEIN DAUGHTERLESS"/>
    <property type="match status" value="1"/>
</dbReference>
<dbReference type="InterPro" id="IPR036638">
    <property type="entry name" value="HLH_DNA-bd_sf"/>
</dbReference>
<dbReference type="EnsemblMetazoa" id="OVOC120.1">
    <property type="protein sequence ID" value="OVOC120.1"/>
    <property type="gene ID" value="WBGene00236929"/>
</dbReference>
<dbReference type="Proteomes" id="UP000024404">
    <property type="component" value="Unassembled WGS sequence"/>
</dbReference>
<evidence type="ECO:0000259" key="7">
    <source>
        <dbReference type="PROSITE" id="PS50888"/>
    </source>
</evidence>
<dbReference type="GO" id="GO:0005634">
    <property type="term" value="C:nucleus"/>
    <property type="evidence" value="ECO:0007669"/>
    <property type="project" value="UniProtKB-SubCell"/>
</dbReference>
<keyword evidence="4" id="KW-0804">Transcription</keyword>
<keyword evidence="3" id="KW-0238">DNA-binding</keyword>
<sequence length="559" mass="60224">MASSLVTAENPPPPPFPFPYYSTNQMNSTNGHSNNNSTFTCTAPQMSCQQPSLPFNSNICRKNRQSGKGNLAGTGTAIAPSTAMYSDSSSGSYSYPLDNTQMMIGPGNHETAIQDMSSSAVAATAYWNTSNLPQHNPYTQLISGSYNGTMLPMHSATDDDYARSLSVTASVAYPVPVSASTTPANGDVVEIGKLYDNDSSNSGVTVPPPMYSAHHSTACYPQYFPSYVPPFQPDDKQMPESLASSYLGGAGDMIRREDVAAPLHFYPHPLQNTGVTSIDDTRNVAAAAPLIPTLDSYNTMSSITGPATVRPDLVSGVGVPISRDQFDYNGILGGPGGMNGMTSATSTSSLGTIGMATPRVSTKKRSKSVKLDSDDDARSNDDREADRRSANNARERIRVKDINMAFKELGKMCAQHLQQGSDKTQTKLGVLHQAVAVITGLEEQVILKILDLKIIRQRNLKRMILKEQNEAILPCQSVLVANQPSSTNDSTIGNLNQPSSTIIAYWVRQRNLNPKAACLKRREEEKVMPPITGNEDLKARSGAFLPSQPTFSGTNHLNQ</sequence>
<dbReference type="GO" id="GO:0000785">
    <property type="term" value="C:chromatin"/>
    <property type="evidence" value="ECO:0007669"/>
    <property type="project" value="TreeGrafter"/>
</dbReference>
<dbReference type="SMART" id="SM00353">
    <property type="entry name" value="HLH"/>
    <property type="match status" value="1"/>
</dbReference>
<name>A0A8R1TLP7_ONCVO</name>
<feature type="region of interest" description="Disordered" evidence="6">
    <location>
        <begin position="349"/>
        <end position="394"/>
    </location>
</feature>
<dbReference type="PANTHER" id="PTHR11793">
    <property type="entry name" value="BASIC HELIX-LOOP-HELIX TRANSCRIPTION FACTOR"/>
    <property type="match status" value="1"/>
</dbReference>
<evidence type="ECO:0000256" key="3">
    <source>
        <dbReference type="ARBA" id="ARBA00023125"/>
    </source>
</evidence>
<reference evidence="9" key="1">
    <citation type="submission" date="2013-10" db="EMBL/GenBank/DDBJ databases">
        <title>Genome sequencing of Onchocerca volvulus.</title>
        <authorList>
            <person name="Cotton J."/>
            <person name="Tsai J."/>
            <person name="Stanley E."/>
            <person name="Tracey A."/>
            <person name="Holroyd N."/>
            <person name="Lustigman S."/>
            <person name="Berriman M."/>
        </authorList>
    </citation>
    <scope>NUCLEOTIDE SEQUENCE</scope>
</reference>
<dbReference type="GO" id="GO:0000978">
    <property type="term" value="F:RNA polymerase II cis-regulatory region sequence-specific DNA binding"/>
    <property type="evidence" value="ECO:0007669"/>
    <property type="project" value="TreeGrafter"/>
</dbReference>
<dbReference type="SUPFAM" id="SSF47459">
    <property type="entry name" value="HLH, helix-loop-helix DNA-binding domain"/>
    <property type="match status" value="1"/>
</dbReference>
<dbReference type="InterPro" id="IPR011598">
    <property type="entry name" value="bHLH_dom"/>
</dbReference>